<keyword evidence="2" id="KW-1185">Reference proteome</keyword>
<dbReference type="NCBIfam" id="NF046062">
    <property type="entry name" value="citrull_CtlX"/>
    <property type="match status" value="1"/>
</dbReference>
<gene>
    <name evidence="1" type="ORF">NCTC13150_01935</name>
</gene>
<dbReference type="EMBL" id="CAACYI010000001">
    <property type="protein sequence ID" value="VFB17347.1"/>
    <property type="molecule type" value="Genomic_DNA"/>
</dbReference>
<dbReference type="Proteomes" id="UP000377798">
    <property type="component" value="Unassembled WGS sequence"/>
</dbReference>
<dbReference type="PANTHER" id="PTHR43224:SF1">
    <property type="entry name" value="AMIDINOTRANSFERASE"/>
    <property type="match status" value="1"/>
</dbReference>
<reference evidence="1 2" key="1">
    <citation type="submission" date="2019-02" db="EMBL/GenBank/DDBJ databases">
        <authorList>
            <consortium name="Pathogen Informatics"/>
        </authorList>
    </citation>
    <scope>NUCLEOTIDE SEQUENCE [LARGE SCALE GENOMIC DNA]</scope>
    <source>
        <strain evidence="1 2">3012STDY7089603</strain>
    </source>
</reference>
<evidence type="ECO:0000313" key="2">
    <source>
        <dbReference type="Proteomes" id="UP000377798"/>
    </source>
</evidence>
<dbReference type="PIRSF" id="PIRSF028188">
    <property type="entry name" value="Amdntrnsf_FN0238"/>
    <property type="match status" value="1"/>
</dbReference>
<organism evidence="1 2">
    <name type="scientific">Urinicoccus massiliensis</name>
    <dbReference type="NCBI Taxonomy" id="1723382"/>
    <lineage>
        <taxon>Bacteria</taxon>
        <taxon>Bacillati</taxon>
        <taxon>Bacillota</taxon>
        <taxon>Tissierellia</taxon>
        <taxon>Tissierellales</taxon>
        <taxon>Peptoniphilaceae</taxon>
        <taxon>Urinicoccus</taxon>
    </lineage>
</organism>
<protein>
    <submittedName>
        <fullName evidence="1">Uncharacterized protein conserved in bacteria containing a pentein-type domain</fullName>
    </submittedName>
</protein>
<dbReference type="RefSeq" id="WP_131749894.1">
    <property type="nucleotide sequence ID" value="NZ_CAACYI010000001.1"/>
</dbReference>
<dbReference type="InterPro" id="IPR014541">
    <property type="entry name" value="Amdntrnsf_FN0238"/>
</dbReference>
<dbReference type="Pfam" id="PF19420">
    <property type="entry name" value="DDAH_eukar"/>
    <property type="match status" value="1"/>
</dbReference>
<comment type="caution">
    <text evidence="1">The sequence shown here is derived from an EMBL/GenBank/DDBJ whole genome shotgun (WGS) entry which is preliminary data.</text>
</comment>
<dbReference type="Gene3D" id="3.75.10.10">
    <property type="entry name" value="L-arginine/glycine Amidinotransferase, Chain A"/>
    <property type="match status" value="1"/>
</dbReference>
<dbReference type="AlphaFoldDB" id="A0A8H2M908"/>
<accession>A0A8H2M908</accession>
<name>A0A8H2M908_9FIRM</name>
<dbReference type="PANTHER" id="PTHR43224">
    <property type="entry name" value="AMIDINOTRANSFERASE"/>
    <property type="match status" value="1"/>
</dbReference>
<evidence type="ECO:0000313" key="1">
    <source>
        <dbReference type="EMBL" id="VFB17347.1"/>
    </source>
</evidence>
<dbReference type="SUPFAM" id="SSF55909">
    <property type="entry name" value="Pentein"/>
    <property type="match status" value="1"/>
</dbReference>
<sequence length="309" mass="35110">MERKQASHELLMVEPSCFAFNQETAVNNLYQHQDQKPLDQVQKQALEEFNSYVQALRDRGVQVHVFKDSPNPRTPDSIFPNNWFSTHAGGHLAIYPMFAKNRQAEVDKFLPQMEDLLLRDLPQDSIYRKTDYRENRKKAAYLEGTGSMVLDRVHKIAYCALSPRSDQALFERFCQDFGYEAISFRAYQAGAPIYHTNILMAITSTKALVCLDALVPEDRDRVRERILASGLDLVDLTLDQISQCAGNALEVEGSDGKRFLVCSQGAYQSLRPDQVQALEEDLELLIVDIPTIEYYGGGSARCMLGEIFR</sequence>
<proteinExistence type="predicted"/>